<feature type="compositionally biased region" description="Basic and acidic residues" evidence="2">
    <location>
        <begin position="469"/>
        <end position="485"/>
    </location>
</feature>
<keyword evidence="1" id="KW-0175">Coiled coil</keyword>
<feature type="region of interest" description="Disordered" evidence="2">
    <location>
        <begin position="652"/>
        <end position="696"/>
    </location>
</feature>
<feature type="compositionally biased region" description="Pro residues" evidence="2">
    <location>
        <begin position="1139"/>
        <end position="1154"/>
    </location>
</feature>
<name>A0A8W8ND47_MAGGI</name>
<feature type="compositionally biased region" description="Polar residues" evidence="2">
    <location>
        <begin position="528"/>
        <end position="548"/>
    </location>
</feature>
<reference evidence="3" key="1">
    <citation type="submission" date="2022-08" db="UniProtKB">
        <authorList>
            <consortium name="EnsemblMetazoa"/>
        </authorList>
    </citation>
    <scope>IDENTIFICATION</scope>
    <source>
        <strain evidence="3">05x7-T-G4-1.051#20</strain>
    </source>
</reference>
<feature type="region of interest" description="Disordered" evidence="2">
    <location>
        <begin position="370"/>
        <end position="619"/>
    </location>
</feature>
<feature type="compositionally biased region" description="Polar residues" evidence="2">
    <location>
        <begin position="384"/>
        <end position="394"/>
    </location>
</feature>
<feature type="compositionally biased region" description="Polar residues" evidence="2">
    <location>
        <begin position="918"/>
        <end position="930"/>
    </location>
</feature>
<feature type="region of interest" description="Disordered" evidence="2">
    <location>
        <begin position="1101"/>
        <end position="1187"/>
    </location>
</feature>
<feature type="compositionally biased region" description="Basic residues" evidence="2">
    <location>
        <begin position="1400"/>
        <end position="1413"/>
    </location>
</feature>
<evidence type="ECO:0000313" key="3">
    <source>
        <dbReference type="EnsemblMetazoa" id="G6409.1:cds"/>
    </source>
</evidence>
<organism evidence="3 4">
    <name type="scientific">Magallana gigas</name>
    <name type="common">Pacific oyster</name>
    <name type="synonym">Crassostrea gigas</name>
    <dbReference type="NCBI Taxonomy" id="29159"/>
    <lineage>
        <taxon>Eukaryota</taxon>
        <taxon>Metazoa</taxon>
        <taxon>Spiralia</taxon>
        <taxon>Lophotrochozoa</taxon>
        <taxon>Mollusca</taxon>
        <taxon>Bivalvia</taxon>
        <taxon>Autobranchia</taxon>
        <taxon>Pteriomorphia</taxon>
        <taxon>Ostreida</taxon>
        <taxon>Ostreoidea</taxon>
        <taxon>Ostreidae</taxon>
        <taxon>Magallana</taxon>
    </lineage>
</organism>
<protein>
    <submittedName>
        <fullName evidence="3">Uncharacterized protein</fullName>
    </submittedName>
</protein>
<evidence type="ECO:0000256" key="2">
    <source>
        <dbReference type="SAM" id="MobiDB-lite"/>
    </source>
</evidence>
<feature type="compositionally biased region" description="Basic and acidic residues" evidence="2">
    <location>
        <begin position="403"/>
        <end position="422"/>
    </location>
</feature>
<feature type="compositionally biased region" description="Basic and acidic residues" evidence="2">
    <location>
        <begin position="552"/>
        <end position="564"/>
    </location>
</feature>
<feature type="compositionally biased region" description="Acidic residues" evidence="2">
    <location>
        <begin position="495"/>
        <end position="506"/>
    </location>
</feature>
<feature type="region of interest" description="Disordered" evidence="2">
    <location>
        <begin position="1221"/>
        <end position="1253"/>
    </location>
</feature>
<dbReference type="Proteomes" id="UP000005408">
    <property type="component" value="Unassembled WGS sequence"/>
</dbReference>
<dbReference type="EnsemblMetazoa" id="G6409.1">
    <property type="protein sequence ID" value="G6409.1:cds"/>
    <property type="gene ID" value="G6409"/>
</dbReference>
<feature type="compositionally biased region" description="Low complexity" evidence="2">
    <location>
        <begin position="565"/>
        <end position="575"/>
    </location>
</feature>
<evidence type="ECO:0000313" key="4">
    <source>
        <dbReference type="Proteomes" id="UP000005408"/>
    </source>
</evidence>
<dbReference type="InterPro" id="IPR011992">
    <property type="entry name" value="EF-hand-dom_pair"/>
</dbReference>
<keyword evidence="4" id="KW-1185">Reference proteome</keyword>
<proteinExistence type="predicted"/>
<dbReference type="SUPFAM" id="SSF47473">
    <property type="entry name" value="EF-hand"/>
    <property type="match status" value="1"/>
</dbReference>
<dbReference type="PANTHER" id="PTHR35538">
    <property type="entry name" value="LIG_CHAN-GLU_BD DOMAIN-CONTAINING PROTEIN"/>
    <property type="match status" value="1"/>
</dbReference>
<feature type="region of interest" description="Disordered" evidence="2">
    <location>
        <begin position="899"/>
        <end position="954"/>
    </location>
</feature>
<feature type="compositionally biased region" description="Polar residues" evidence="2">
    <location>
        <begin position="943"/>
        <end position="952"/>
    </location>
</feature>
<feature type="compositionally biased region" description="Basic and acidic residues" evidence="2">
    <location>
        <begin position="933"/>
        <end position="942"/>
    </location>
</feature>
<feature type="compositionally biased region" description="Pro residues" evidence="2">
    <location>
        <begin position="1172"/>
        <end position="1187"/>
    </location>
</feature>
<feature type="region of interest" description="Disordered" evidence="2">
    <location>
        <begin position="1400"/>
        <end position="1422"/>
    </location>
</feature>
<evidence type="ECO:0000256" key="1">
    <source>
        <dbReference type="SAM" id="Coils"/>
    </source>
</evidence>
<feature type="region of interest" description="Disordered" evidence="2">
    <location>
        <begin position="45"/>
        <end position="64"/>
    </location>
</feature>
<accession>A0A8W8ND47</accession>
<dbReference type="PANTHER" id="PTHR35538:SF3">
    <property type="entry name" value="C-TYPE LECTIN DOMAIN-CONTAINING PROTEIN"/>
    <property type="match status" value="1"/>
</dbReference>
<feature type="region of interest" description="Disordered" evidence="2">
    <location>
        <begin position="302"/>
        <end position="352"/>
    </location>
</feature>
<feature type="coiled-coil region" evidence="1">
    <location>
        <begin position="1454"/>
        <end position="1481"/>
    </location>
</feature>
<feature type="compositionally biased region" description="Basic and acidic residues" evidence="2">
    <location>
        <begin position="374"/>
        <end position="383"/>
    </location>
</feature>
<feature type="compositionally biased region" description="Polar residues" evidence="2">
    <location>
        <begin position="326"/>
        <end position="337"/>
    </location>
</feature>
<sequence length="1694" mass="192238">MKRNSRGSVIIQVHSFRSNINCEGYVNGLNQRVNGMFSPSTEIPSSIRDGSWASPPATRLPPTRSEYQGKLERNYPPKYPRIVLKDSLGNKLDTFTYLQEAIYRAEWNVKNSHEAVLPEEWRLPKAPNPARPDYSRTAPVLANIRSRLKTRRDREQGVSRSQPQPRLNEIDVGDVAFVAESLNQLPKVPSLSFLHHDLLAEPKHYFQIVHQAMVQRRYYAQTDKRERVYNFPGFCTGCRKSGLCYGCERSSEPHYHVDRIMRTGGGFTYHRHDHPIQEHVQKNPSNWKLTFPELSLKHLMKEQGSASESLAEEDEFAEKQEEIKIPNQSAQKASNDTGYPVSEEQGMEEESVGTQEEIVKHWAMMRETPLSAESDVRRGKGADKNQNQSRTMQGNMDAISPWKDTKTESKDTIDESLFRGESHTSMGSQEVTIPIDTPEDPNYNATDKKSGQQFDVPHQNQILENVVEQEDKSESSKKSEHHLLDPLDVQNQTDNDADSEGEEDEDDRKKKNSYNSSSKTREKSHSSGFTGMTGSQKTKTAGATPNSMGDSSSDHRGRREDRSEGSGSSPYSPYSNKRRQPLYKAPPAFKVKHRKNRATESRSPFSTDRKYDLPTGSGFHVKKSEKKLTEFKEFKHHEGEWKEPEKFTVKKAEKSTTNFWSAPKKKEPKKKERVKREQRPISPDSGLESEKPTGLRKENQPCFLPLIEHKLELSEPVLGGKLVNSLPGSSQLVLPPVSSDKGRGVAMQTRNNKRQTIKDSSFDSTINGHQQDVFSLASSGYGMKASIQKDVCPVRSLNQTRKPIIREEGLPCMEEKKLLKQNFEFHDENDDIFMGNEQNDSSLNKPTVYTTKEQMPAYDESVSSAGKGLDTEFDRKEIVNSIDEKCSLNNVEIEHGMNQDHPSVALPHEISNDDDSKVSGTTSSKMNTSARFPKSENKKWTEGKTTGNNEAGSKQRELKKMIQNVAGAPGRDVKKKFERRLKIIHGRRRKEILNEEDGKAWLQLHDNISLEASSMTESLSTSGDLLLNDSEIQSNLSLSESDLKLNPTNQHKNGTCSQHYPQGISSVTAVADPIIPTDSVQELPLKSPAFIEAERVHSPPLQKISSPVDEGISPSLATPIVELPKKERPKKTKKEAPPKKPPSPIRSITPPSPAPVVEEVQVNTQSRDPTPEYVPTPTPKIPDLPPVNIPALPEIIEEKKEKKPKVDTRKAFEPIQVMPKIKDAAPPPPKKSRPPLIMKKSSPKKRVPSAEAPVTTEEIMQMKDPLDFLAKYCIISKDRLPFYERIYRNVVSSQPERYERQHPLSPTTGMPVTEGTSWGKHELGMFHDLILISRGQEPKRPGLSGPEQYLEKICYTLEMLDSKHQQLSGDLHLLETKRIKLLAERAKDLVPDITSVNFKKKEKKSKKKKKKKNKVEQEEPPAKVITSRADITDDVIVSRIDEKLLKKMMKEPAQHQLNCEIERCTEKLANIEDRLIQLEGEKNIIGMYCMELFFDGQNDNNKPPEFRRQQSFLYKTLHPDPDVEMNREELEGALQIVNHNLLTENEFSYMYHILNLTGRRKVNFKLFCVIAALSERITHMDPVIRELLNKEKGWKRDTNDYDTLDVRMNRSKELFQLLDEGDSVPFGNALASSLAVELTAGGLSPELTNYVMSKFNREGKGYVDFLDYVTYVPLFIEIHEKIIKDPLCSKVRIK</sequence>